<dbReference type="RefSeq" id="WP_255226337.1">
    <property type="nucleotide sequence ID" value="NZ_JAJEKE010000002.1"/>
</dbReference>
<sequence length="271" mass="30643">MYTHNSKYKHNHSKNVKNCRTNEEKKYKSSESATDVEESSAETNKSNEETNKSNEETNKSNKRKRESGTAIKRTFVGINEASEESNIKICQHAIESEVYFAPPEKDRVLKVINAERTLELSDVDVIENAVFVGGHIQKTIMYNTVKAEDQKNSNKEKDENKEDKKNEEKKEEEKLAVKINELNPVAVDGVVRHTTAWIPFRCYIPIEGAQIGDACEIISAELLDNGSISKSINYEEADMSAENDTAAYVLPYIQGIMDTDVIKFAVKITKQ</sequence>
<feature type="region of interest" description="Disordered" evidence="1">
    <location>
        <begin position="1"/>
        <end position="66"/>
    </location>
</feature>
<proteinExistence type="predicted"/>
<name>A0ABT1NC41_9FIRM</name>
<comment type="caution">
    <text evidence="3">The sequence shown here is derived from an EMBL/GenBank/DDBJ whole genome shotgun (WGS) entry which is preliminary data.</text>
</comment>
<dbReference type="Proteomes" id="UP001651880">
    <property type="component" value="Unassembled WGS sequence"/>
</dbReference>
<evidence type="ECO:0000256" key="1">
    <source>
        <dbReference type="SAM" id="MobiDB-lite"/>
    </source>
</evidence>
<protein>
    <submittedName>
        <fullName evidence="3">DUF3794 domain-containing protein</fullName>
    </submittedName>
</protein>
<keyword evidence="4" id="KW-1185">Reference proteome</keyword>
<organism evidence="3 4">
    <name type="scientific">Lutispora saccharofermentans</name>
    <dbReference type="NCBI Taxonomy" id="3024236"/>
    <lineage>
        <taxon>Bacteria</taxon>
        <taxon>Bacillati</taxon>
        <taxon>Bacillota</taxon>
        <taxon>Clostridia</taxon>
        <taxon>Lutisporales</taxon>
        <taxon>Lutisporaceae</taxon>
        <taxon>Lutispora</taxon>
    </lineage>
</organism>
<dbReference type="InterPro" id="IPR024300">
    <property type="entry name" value="SipL_SPOCS_dom"/>
</dbReference>
<dbReference type="EMBL" id="JAJEKE010000002">
    <property type="protein sequence ID" value="MCQ1528822.1"/>
    <property type="molecule type" value="Genomic_DNA"/>
</dbReference>
<evidence type="ECO:0000313" key="4">
    <source>
        <dbReference type="Proteomes" id="UP001651880"/>
    </source>
</evidence>
<evidence type="ECO:0000259" key="2">
    <source>
        <dbReference type="Pfam" id="PF12673"/>
    </source>
</evidence>
<gene>
    <name evidence="3" type="ORF">LJD61_04580</name>
</gene>
<feature type="region of interest" description="Disordered" evidence="1">
    <location>
        <begin position="147"/>
        <end position="173"/>
    </location>
</feature>
<dbReference type="Pfam" id="PF12673">
    <property type="entry name" value="SipL"/>
    <property type="match status" value="1"/>
</dbReference>
<feature type="compositionally biased region" description="Basic residues" evidence="1">
    <location>
        <begin position="1"/>
        <end position="17"/>
    </location>
</feature>
<feature type="compositionally biased region" description="Basic and acidic residues" evidence="1">
    <location>
        <begin position="20"/>
        <end position="29"/>
    </location>
</feature>
<feature type="domain" description="SipL SPOCS" evidence="2">
    <location>
        <begin position="108"/>
        <end position="217"/>
    </location>
</feature>
<reference evidence="3 4" key="1">
    <citation type="submission" date="2021-10" db="EMBL/GenBank/DDBJ databases">
        <title>Lutispora strain m25 sp. nov., a thermophilic, non-spore-forming bacterium isolated from a lab-scale methanogenic bioreactor digesting anaerobic sludge.</title>
        <authorList>
            <person name="El Houari A."/>
            <person name="Mcdonald J."/>
        </authorList>
    </citation>
    <scope>NUCLEOTIDE SEQUENCE [LARGE SCALE GENOMIC DNA]</scope>
    <source>
        <strain evidence="4">m25</strain>
    </source>
</reference>
<feature type="compositionally biased region" description="Basic and acidic residues" evidence="1">
    <location>
        <begin position="45"/>
        <end position="59"/>
    </location>
</feature>
<evidence type="ECO:0000313" key="3">
    <source>
        <dbReference type="EMBL" id="MCQ1528822.1"/>
    </source>
</evidence>
<accession>A0ABT1NC41</accession>